<feature type="compositionally biased region" description="Low complexity" evidence="1">
    <location>
        <begin position="144"/>
        <end position="157"/>
    </location>
</feature>
<gene>
    <name evidence="2" type="ORF">FA13DRAFT_513735</name>
</gene>
<feature type="region of interest" description="Disordered" evidence="1">
    <location>
        <begin position="144"/>
        <end position="317"/>
    </location>
</feature>
<feature type="compositionally biased region" description="Basic and acidic residues" evidence="1">
    <location>
        <begin position="412"/>
        <end position="449"/>
    </location>
</feature>
<organism evidence="2 3">
    <name type="scientific">Coprinellus micaceus</name>
    <name type="common">Glistening ink-cap mushroom</name>
    <name type="synonym">Coprinus micaceus</name>
    <dbReference type="NCBI Taxonomy" id="71717"/>
    <lineage>
        <taxon>Eukaryota</taxon>
        <taxon>Fungi</taxon>
        <taxon>Dikarya</taxon>
        <taxon>Basidiomycota</taxon>
        <taxon>Agaricomycotina</taxon>
        <taxon>Agaricomycetes</taxon>
        <taxon>Agaricomycetidae</taxon>
        <taxon>Agaricales</taxon>
        <taxon>Agaricineae</taxon>
        <taxon>Psathyrellaceae</taxon>
        <taxon>Coprinellus</taxon>
    </lineage>
</organism>
<feature type="region of interest" description="Disordered" evidence="1">
    <location>
        <begin position="412"/>
        <end position="597"/>
    </location>
</feature>
<evidence type="ECO:0000313" key="2">
    <source>
        <dbReference type="EMBL" id="TEB18912.1"/>
    </source>
</evidence>
<feature type="compositionally biased region" description="Low complexity" evidence="1">
    <location>
        <begin position="30"/>
        <end position="45"/>
    </location>
</feature>
<dbReference type="Proteomes" id="UP000298030">
    <property type="component" value="Unassembled WGS sequence"/>
</dbReference>
<feature type="compositionally biased region" description="Polar residues" evidence="1">
    <location>
        <begin position="82"/>
        <end position="93"/>
    </location>
</feature>
<dbReference type="AlphaFoldDB" id="A0A4Y7SBQ8"/>
<accession>A0A4Y7SBQ8</accession>
<name>A0A4Y7SBQ8_COPMI</name>
<feature type="region of interest" description="Disordered" evidence="1">
    <location>
        <begin position="74"/>
        <end position="126"/>
    </location>
</feature>
<feature type="compositionally biased region" description="Polar residues" evidence="1">
    <location>
        <begin position="105"/>
        <end position="126"/>
    </location>
</feature>
<feature type="compositionally biased region" description="Basic and acidic residues" evidence="1">
    <location>
        <begin position="183"/>
        <end position="199"/>
    </location>
</feature>
<feature type="region of interest" description="Disordered" evidence="1">
    <location>
        <begin position="370"/>
        <end position="391"/>
    </location>
</feature>
<feature type="region of interest" description="Disordered" evidence="1">
    <location>
        <begin position="24"/>
        <end position="46"/>
    </location>
</feature>
<dbReference type="EMBL" id="QPFP01000216">
    <property type="protein sequence ID" value="TEB18912.1"/>
    <property type="molecule type" value="Genomic_DNA"/>
</dbReference>
<comment type="caution">
    <text evidence="2">The sequence shown here is derived from an EMBL/GenBank/DDBJ whole genome shotgun (WGS) entry which is preliminary data.</text>
</comment>
<keyword evidence="3" id="KW-1185">Reference proteome</keyword>
<feature type="compositionally biased region" description="Polar residues" evidence="1">
    <location>
        <begin position="216"/>
        <end position="237"/>
    </location>
</feature>
<evidence type="ECO:0000313" key="3">
    <source>
        <dbReference type="Proteomes" id="UP000298030"/>
    </source>
</evidence>
<protein>
    <submittedName>
        <fullName evidence="2">Uncharacterized protein</fullName>
    </submittedName>
</protein>
<feature type="compositionally biased region" description="Low complexity" evidence="1">
    <location>
        <begin position="574"/>
        <end position="591"/>
    </location>
</feature>
<proteinExistence type="predicted"/>
<sequence length="631" mass="68521">MLDTQDKRTVRKDQITHTTHNFSRVVGSPSLSTKTAAKTDASASHTDLRKYKFDDAKLGPVVDAHVMTVAPSSSFIDMKGTPSPQKQKGSKTPLSKKKVAKMLTHSRTNSSESSLGGTSGRPSTDSTWEMVERDLDLKDFAPSAHAHSVAPHSAPASKGIGKKWMGLGGKSDTLTTEKIGTPHLKEDTRRNDRLHHDDTFYPYHPPGPGCHGSGSLNGSTPSLDTQNPSATDSSPATSFMDVSDDGHSSYGHKRSESTDSVAKKWRAKIGSPKREPKVDEFGLNSKDGLHRGGSLHSKSGGKSRPRQLDRNYSPRPSLEHITASTRHGYGIFPCNPFARPPPPNADPEPKLSLEDLAKVDANYASVPEGYEERMITAPRPKGRSDWHDPLGPYNVSEPALVKLPPHIKEQLDREAASAKVKLERDRKDEKEPARLVKEEATETDAKDGAMDTPKVPAGIVHQPPSSDPNKLQKKAHGAEAMPPAPPEAKSVASPKAPKNIPPPLALHHDNFSTSSLGAPDNSVLLKPFPHRPARPLTPEEGIDGAMCLTMDDFELESEVEKPPPLPPKDRGKLSRSNSSSSKSTVNVNAARRNLRRPETLETVASVYSQPSFCEDGDIDLVITPRQQNGRM</sequence>
<dbReference type="OrthoDB" id="3130017at2759"/>
<reference evidence="2 3" key="1">
    <citation type="journal article" date="2019" name="Nat. Ecol. Evol.">
        <title>Megaphylogeny resolves global patterns of mushroom evolution.</title>
        <authorList>
            <person name="Varga T."/>
            <person name="Krizsan K."/>
            <person name="Foldi C."/>
            <person name="Dima B."/>
            <person name="Sanchez-Garcia M."/>
            <person name="Sanchez-Ramirez S."/>
            <person name="Szollosi G.J."/>
            <person name="Szarkandi J.G."/>
            <person name="Papp V."/>
            <person name="Albert L."/>
            <person name="Andreopoulos W."/>
            <person name="Angelini C."/>
            <person name="Antonin V."/>
            <person name="Barry K.W."/>
            <person name="Bougher N.L."/>
            <person name="Buchanan P."/>
            <person name="Buyck B."/>
            <person name="Bense V."/>
            <person name="Catcheside P."/>
            <person name="Chovatia M."/>
            <person name="Cooper J."/>
            <person name="Damon W."/>
            <person name="Desjardin D."/>
            <person name="Finy P."/>
            <person name="Geml J."/>
            <person name="Haridas S."/>
            <person name="Hughes K."/>
            <person name="Justo A."/>
            <person name="Karasinski D."/>
            <person name="Kautmanova I."/>
            <person name="Kiss B."/>
            <person name="Kocsube S."/>
            <person name="Kotiranta H."/>
            <person name="LaButti K.M."/>
            <person name="Lechner B.E."/>
            <person name="Liimatainen K."/>
            <person name="Lipzen A."/>
            <person name="Lukacs Z."/>
            <person name="Mihaltcheva S."/>
            <person name="Morgado L.N."/>
            <person name="Niskanen T."/>
            <person name="Noordeloos M.E."/>
            <person name="Ohm R.A."/>
            <person name="Ortiz-Santana B."/>
            <person name="Ovrebo C."/>
            <person name="Racz N."/>
            <person name="Riley R."/>
            <person name="Savchenko A."/>
            <person name="Shiryaev A."/>
            <person name="Soop K."/>
            <person name="Spirin V."/>
            <person name="Szebenyi C."/>
            <person name="Tomsovsky M."/>
            <person name="Tulloss R.E."/>
            <person name="Uehling J."/>
            <person name="Grigoriev I.V."/>
            <person name="Vagvolgyi C."/>
            <person name="Papp T."/>
            <person name="Martin F.M."/>
            <person name="Miettinen O."/>
            <person name="Hibbett D.S."/>
            <person name="Nagy L.G."/>
        </authorList>
    </citation>
    <scope>NUCLEOTIDE SEQUENCE [LARGE SCALE GENOMIC DNA]</scope>
    <source>
        <strain evidence="2 3">FP101781</strain>
    </source>
</reference>
<evidence type="ECO:0000256" key="1">
    <source>
        <dbReference type="SAM" id="MobiDB-lite"/>
    </source>
</evidence>